<evidence type="ECO:0000256" key="2">
    <source>
        <dbReference type="ARBA" id="ARBA00022670"/>
    </source>
</evidence>
<feature type="transmembrane region" description="Helical" evidence="5">
    <location>
        <begin position="12"/>
        <end position="40"/>
    </location>
</feature>
<keyword evidence="5" id="KW-0472">Membrane</keyword>
<keyword evidence="8" id="KW-1185">Reference proteome</keyword>
<dbReference type="InterPro" id="IPR000064">
    <property type="entry name" value="NLP_P60_dom"/>
</dbReference>
<evidence type="ECO:0000256" key="4">
    <source>
        <dbReference type="ARBA" id="ARBA00022807"/>
    </source>
</evidence>
<keyword evidence="2" id="KW-0645">Protease</keyword>
<dbReference type="PANTHER" id="PTHR47053:SF1">
    <property type="entry name" value="MUREIN DD-ENDOPEPTIDASE MEPH-RELATED"/>
    <property type="match status" value="1"/>
</dbReference>
<proteinExistence type="inferred from homology"/>
<keyword evidence="3" id="KW-0378">Hydrolase</keyword>
<dbReference type="InterPro" id="IPR038765">
    <property type="entry name" value="Papain-like_cys_pep_sf"/>
</dbReference>
<dbReference type="InterPro" id="IPR023346">
    <property type="entry name" value="Lysozyme-like_dom_sf"/>
</dbReference>
<sequence length="361" mass="39108">MSNLARIWLKRTLWGLVFSVPGLILFGVVAISIIIGVLVADDQAKKNATTGAEMSDVGAEEIPKDYIEIYQAAEKKYGVPWTLLAAHHKVETNFSVDLNVSSAGAIGPMQFMPLTWLGWNYPGGSRLGNASIPDAIISSPKMIAKYGGYGVDGDGDGKADPWNLTDSVFAAANYLAANGAANGNYQQAVFAYNHSDQYVNAVLDWFDKYTKNKDALLSGGYTVVGGNKIIERAIQTGMTILNKSPYNWGGGRTQADIDARSFDCSSFVRWAFSGADVDLGPIASTTTDTLVIKGKAVSVMKMERGDLLFFDTYKRNGHVGIYLGNGKFLNDNSSHGVSIDSLDNSYWKGVFHGTVRRIIIK</sequence>
<comment type="similarity">
    <text evidence="1">Belongs to the peptidase C40 family.</text>
</comment>
<name>A0ABX4IAQ5_LISWE</name>
<evidence type="ECO:0000313" key="7">
    <source>
        <dbReference type="EMBL" id="PDK40339.1"/>
    </source>
</evidence>
<dbReference type="InterPro" id="IPR031304">
    <property type="entry name" value="SLT_2"/>
</dbReference>
<evidence type="ECO:0000256" key="3">
    <source>
        <dbReference type="ARBA" id="ARBA00022801"/>
    </source>
</evidence>
<keyword evidence="4" id="KW-0788">Thiol protease</keyword>
<evidence type="ECO:0000259" key="6">
    <source>
        <dbReference type="PROSITE" id="PS51935"/>
    </source>
</evidence>
<organism evidence="7 8">
    <name type="scientific">Listeria welshimeri</name>
    <dbReference type="NCBI Taxonomy" id="1643"/>
    <lineage>
        <taxon>Bacteria</taxon>
        <taxon>Bacillati</taxon>
        <taxon>Bacillota</taxon>
        <taxon>Bacilli</taxon>
        <taxon>Bacillales</taxon>
        <taxon>Listeriaceae</taxon>
        <taxon>Listeria</taxon>
    </lineage>
</organism>
<comment type="caution">
    <text evidence="7">The sequence shown here is derived from an EMBL/GenBank/DDBJ whole genome shotgun (WGS) entry which is preliminary data.</text>
</comment>
<dbReference type="RefSeq" id="WP_003725251.1">
    <property type="nucleotide sequence ID" value="NZ_JAERVU010000008.1"/>
</dbReference>
<keyword evidence="5" id="KW-0812">Transmembrane</keyword>
<reference evidence="7 8" key="1">
    <citation type="submission" date="2017-09" db="EMBL/GenBank/DDBJ databases">
        <title>Draft Genomes of 144 Listeria Monocytogenes isolates from foods.</title>
        <authorList>
            <person name="Wu C.H."/>
            <person name="Ng J."/>
            <person name="Kiang D."/>
            <person name="Chen C.-Y."/>
            <person name="Frink S."/>
            <person name="Lafrades M."/>
            <person name="Morales C."/>
            <person name="Park P."/>
            <person name="Zwick M."/>
        </authorList>
    </citation>
    <scope>NUCLEOTIDE SEQUENCE [LARGE SCALE GENOMIC DNA]</scope>
    <source>
        <strain evidence="7 8">CDPHFDLB-F14M01633.75-2</strain>
    </source>
</reference>
<feature type="domain" description="NlpC/P60" evidence="6">
    <location>
        <begin position="227"/>
        <end position="358"/>
    </location>
</feature>
<protein>
    <submittedName>
        <fullName evidence="7">Peptidase</fullName>
    </submittedName>
</protein>
<dbReference type="PANTHER" id="PTHR47053">
    <property type="entry name" value="MUREIN DD-ENDOPEPTIDASE MEPH-RELATED"/>
    <property type="match status" value="1"/>
</dbReference>
<dbReference type="SUPFAM" id="SSF53955">
    <property type="entry name" value="Lysozyme-like"/>
    <property type="match status" value="1"/>
</dbReference>
<keyword evidence="5" id="KW-1133">Transmembrane helix</keyword>
<gene>
    <name evidence="7" type="ORF">AFZ32_12840</name>
</gene>
<dbReference type="Gene3D" id="1.10.530.10">
    <property type="match status" value="1"/>
</dbReference>
<dbReference type="Gene3D" id="3.90.1720.10">
    <property type="entry name" value="endopeptidase domain like (from Nostoc punctiforme)"/>
    <property type="match status" value="1"/>
</dbReference>
<dbReference type="CDD" id="cd13399">
    <property type="entry name" value="Slt35-like"/>
    <property type="match status" value="1"/>
</dbReference>
<evidence type="ECO:0000256" key="5">
    <source>
        <dbReference type="SAM" id="Phobius"/>
    </source>
</evidence>
<dbReference type="PROSITE" id="PS51935">
    <property type="entry name" value="NLPC_P60"/>
    <property type="match status" value="1"/>
</dbReference>
<dbReference type="Proteomes" id="UP000219632">
    <property type="component" value="Unassembled WGS sequence"/>
</dbReference>
<dbReference type="SUPFAM" id="SSF54001">
    <property type="entry name" value="Cysteine proteinases"/>
    <property type="match status" value="1"/>
</dbReference>
<accession>A0ABX4IAQ5</accession>
<dbReference type="Pfam" id="PF13406">
    <property type="entry name" value="SLT_2"/>
    <property type="match status" value="1"/>
</dbReference>
<evidence type="ECO:0000256" key="1">
    <source>
        <dbReference type="ARBA" id="ARBA00007074"/>
    </source>
</evidence>
<evidence type="ECO:0000313" key="8">
    <source>
        <dbReference type="Proteomes" id="UP000219632"/>
    </source>
</evidence>
<dbReference type="EMBL" id="NYPG01000009">
    <property type="protein sequence ID" value="PDK40339.1"/>
    <property type="molecule type" value="Genomic_DNA"/>
</dbReference>
<dbReference type="InterPro" id="IPR051202">
    <property type="entry name" value="Peptidase_C40"/>
</dbReference>
<dbReference type="Pfam" id="PF00877">
    <property type="entry name" value="NLPC_P60"/>
    <property type="match status" value="1"/>
</dbReference>